<gene>
    <name evidence="1" type="ORF">AWN90_35560</name>
</gene>
<dbReference type="STRING" id="455432.AWN90_35560"/>
<sequence>MSEEIPTPHIARPAVCGPGADVEDVDRVALRHHGDVEVRAGMVDFAVNVQGSGPPEWLRERVGGR</sequence>
<comment type="caution">
    <text evidence="1">The sequence shown here is derived from an EMBL/GenBank/DDBJ whole genome shotgun (WGS) entry which is preliminary data.</text>
</comment>
<evidence type="ECO:0000313" key="2">
    <source>
        <dbReference type="Proteomes" id="UP000076512"/>
    </source>
</evidence>
<reference evidence="1 2" key="1">
    <citation type="submission" date="2016-04" db="EMBL/GenBank/DDBJ databases">
        <authorList>
            <person name="Evans L.H."/>
            <person name="Alamgir A."/>
            <person name="Owens N."/>
            <person name="Weber N.D."/>
            <person name="Virtaneva K."/>
            <person name="Barbian K."/>
            <person name="Babar A."/>
            <person name="Rosenke K."/>
        </authorList>
    </citation>
    <scope>NUCLEOTIDE SEQUENCE [LARGE SCALE GENOMIC DNA]</scope>
    <source>
        <strain evidence="1 2">IFM 0406</strain>
    </source>
</reference>
<keyword evidence="2" id="KW-1185">Reference proteome</keyword>
<name>A0A161XJ95_9NOCA</name>
<organism evidence="1 2">
    <name type="scientific">Nocardia terpenica</name>
    <dbReference type="NCBI Taxonomy" id="455432"/>
    <lineage>
        <taxon>Bacteria</taxon>
        <taxon>Bacillati</taxon>
        <taxon>Actinomycetota</taxon>
        <taxon>Actinomycetes</taxon>
        <taxon>Mycobacteriales</taxon>
        <taxon>Nocardiaceae</taxon>
        <taxon>Nocardia</taxon>
    </lineage>
</organism>
<accession>A0A161XJ95</accession>
<proteinExistence type="predicted"/>
<dbReference type="AlphaFoldDB" id="A0A161XJ95"/>
<evidence type="ECO:0000313" key="1">
    <source>
        <dbReference type="EMBL" id="KZM73858.1"/>
    </source>
</evidence>
<dbReference type="Proteomes" id="UP000076512">
    <property type="component" value="Unassembled WGS sequence"/>
</dbReference>
<protein>
    <submittedName>
        <fullName evidence="1">Uncharacterized protein</fullName>
    </submittedName>
</protein>
<dbReference type="EMBL" id="LWGR01000007">
    <property type="protein sequence ID" value="KZM73858.1"/>
    <property type="molecule type" value="Genomic_DNA"/>
</dbReference>